<organism evidence="6 7">
    <name type="scientific">Mycena maculata</name>
    <dbReference type="NCBI Taxonomy" id="230809"/>
    <lineage>
        <taxon>Eukaryota</taxon>
        <taxon>Fungi</taxon>
        <taxon>Dikarya</taxon>
        <taxon>Basidiomycota</taxon>
        <taxon>Agaricomycotina</taxon>
        <taxon>Agaricomycetes</taxon>
        <taxon>Agaricomycetidae</taxon>
        <taxon>Agaricales</taxon>
        <taxon>Marasmiineae</taxon>
        <taxon>Mycenaceae</taxon>
        <taxon>Mycena</taxon>
    </lineage>
</organism>
<accession>A0AAD7IP26</accession>
<dbReference type="EMBL" id="JARJLG010000095">
    <property type="protein sequence ID" value="KAJ7747160.1"/>
    <property type="molecule type" value="Genomic_DNA"/>
</dbReference>
<reference evidence="6" key="1">
    <citation type="submission" date="2023-03" db="EMBL/GenBank/DDBJ databases">
        <title>Massive genome expansion in bonnet fungi (Mycena s.s.) driven by repeated elements and novel gene families across ecological guilds.</title>
        <authorList>
            <consortium name="Lawrence Berkeley National Laboratory"/>
            <person name="Harder C.B."/>
            <person name="Miyauchi S."/>
            <person name="Viragh M."/>
            <person name="Kuo A."/>
            <person name="Thoen E."/>
            <person name="Andreopoulos B."/>
            <person name="Lu D."/>
            <person name="Skrede I."/>
            <person name="Drula E."/>
            <person name="Henrissat B."/>
            <person name="Morin E."/>
            <person name="Kohler A."/>
            <person name="Barry K."/>
            <person name="LaButti K."/>
            <person name="Morin E."/>
            <person name="Salamov A."/>
            <person name="Lipzen A."/>
            <person name="Mereny Z."/>
            <person name="Hegedus B."/>
            <person name="Baldrian P."/>
            <person name="Stursova M."/>
            <person name="Weitz H."/>
            <person name="Taylor A."/>
            <person name="Grigoriev I.V."/>
            <person name="Nagy L.G."/>
            <person name="Martin F."/>
            <person name="Kauserud H."/>
        </authorList>
    </citation>
    <scope>NUCLEOTIDE SEQUENCE</scope>
    <source>
        <strain evidence="6">CBHHK188m</strain>
    </source>
</reference>
<comment type="caution">
    <text evidence="6">The sequence shown here is derived from an EMBL/GenBank/DDBJ whole genome shotgun (WGS) entry which is preliminary data.</text>
</comment>
<dbReference type="SFLD" id="SFLDG00358">
    <property type="entry name" value="Main_(cytGST)"/>
    <property type="match status" value="1"/>
</dbReference>
<dbReference type="Proteomes" id="UP001215280">
    <property type="component" value="Unassembled WGS sequence"/>
</dbReference>
<gene>
    <name evidence="6" type="ORF">DFH07DRAFT_578632</name>
</gene>
<dbReference type="AlphaFoldDB" id="A0AAD7IP26"/>
<dbReference type="PROSITE" id="PS50405">
    <property type="entry name" value="GST_CTER"/>
    <property type="match status" value="1"/>
</dbReference>
<protein>
    <recommendedName>
        <fullName evidence="1">glutathione transferase</fullName>
        <ecNumber evidence="1">2.5.1.18</ecNumber>
    </recommendedName>
</protein>
<dbReference type="Gene3D" id="1.20.1050.10">
    <property type="match status" value="1"/>
</dbReference>
<evidence type="ECO:0000256" key="3">
    <source>
        <dbReference type="ARBA" id="ARBA00047960"/>
    </source>
</evidence>
<dbReference type="PANTHER" id="PTHR43900">
    <property type="entry name" value="GLUTATHIONE S-TRANSFERASE RHO"/>
    <property type="match status" value="1"/>
</dbReference>
<dbReference type="PANTHER" id="PTHR43900:SF3">
    <property type="entry name" value="GLUTATHIONE S-TRANSFERASE RHO"/>
    <property type="match status" value="1"/>
</dbReference>
<evidence type="ECO:0000259" key="5">
    <source>
        <dbReference type="PROSITE" id="PS50405"/>
    </source>
</evidence>
<dbReference type="Gene3D" id="3.40.30.10">
    <property type="entry name" value="Glutaredoxin"/>
    <property type="match status" value="1"/>
</dbReference>
<dbReference type="InterPro" id="IPR010987">
    <property type="entry name" value="Glutathione-S-Trfase_C-like"/>
</dbReference>
<dbReference type="FunFam" id="3.40.30.10:FF:000016">
    <property type="entry name" value="Glutathione S-transferase F2"/>
    <property type="match status" value="1"/>
</dbReference>
<feature type="domain" description="GST N-terminal" evidence="4">
    <location>
        <begin position="2"/>
        <end position="83"/>
    </location>
</feature>
<dbReference type="EC" id="2.5.1.18" evidence="1"/>
<proteinExistence type="predicted"/>
<keyword evidence="7" id="KW-1185">Reference proteome</keyword>
<dbReference type="GO" id="GO:0005737">
    <property type="term" value="C:cytoplasm"/>
    <property type="evidence" value="ECO:0007669"/>
    <property type="project" value="TreeGrafter"/>
</dbReference>
<dbReference type="SFLD" id="SFLDS00019">
    <property type="entry name" value="Glutathione_Transferase_(cytos"/>
    <property type="match status" value="1"/>
</dbReference>
<comment type="catalytic activity">
    <reaction evidence="3">
        <text>RX + glutathione = an S-substituted glutathione + a halide anion + H(+)</text>
        <dbReference type="Rhea" id="RHEA:16437"/>
        <dbReference type="ChEBI" id="CHEBI:15378"/>
        <dbReference type="ChEBI" id="CHEBI:16042"/>
        <dbReference type="ChEBI" id="CHEBI:17792"/>
        <dbReference type="ChEBI" id="CHEBI:57925"/>
        <dbReference type="ChEBI" id="CHEBI:90779"/>
        <dbReference type="EC" id="2.5.1.18"/>
    </reaction>
</comment>
<dbReference type="Pfam" id="PF13409">
    <property type="entry name" value="GST_N_2"/>
    <property type="match status" value="1"/>
</dbReference>
<dbReference type="GO" id="GO:0006749">
    <property type="term" value="P:glutathione metabolic process"/>
    <property type="evidence" value="ECO:0007669"/>
    <property type="project" value="TreeGrafter"/>
</dbReference>
<dbReference type="InterPro" id="IPR036282">
    <property type="entry name" value="Glutathione-S-Trfase_C_sf"/>
</dbReference>
<evidence type="ECO:0000313" key="6">
    <source>
        <dbReference type="EMBL" id="KAJ7747160.1"/>
    </source>
</evidence>
<dbReference type="Pfam" id="PF00043">
    <property type="entry name" value="GST_C"/>
    <property type="match status" value="1"/>
</dbReference>
<dbReference type="SUPFAM" id="SSF47616">
    <property type="entry name" value="GST C-terminal domain-like"/>
    <property type="match status" value="1"/>
</dbReference>
<dbReference type="InterPro" id="IPR004046">
    <property type="entry name" value="GST_C"/>
</dbReference>
<dbReference type="InterPro" id="IPR036249">
    <property type="entry name" value="Thioredoxin-like_sf"/>
</dbReference>
<evidence type="ECO:0000256" key="1">
    <source>
        <dbReference type="ARBA" id="ARBA00012452"/>
    </source>
</evidence>
<evidence type="ECO:0000259" key="4">
    <source>
        <dbReference type="PROSITE" id="PS50404"/>
    </source>
</evidence>
<dbReference type="InterPro" id="IPR040079">
    <property type="entry name" value="Glutathione_S-Trfase"/>
</dbReference>
<dbReference type="GO" id="GO:0004364">
    <property type="term" value="F:glutathione transferase activity"/>
    <property type="evidence" value="ECO:0007669"/>
    <property type="project" value="UniProtKB-EC"/>
</dbReference>
<name>A0AAD7IP26_9AGAR</name>
<dbReference type="SUPFAM" id="SSF52833">
    <property type="entry name" value="Thioredoxin-like"/>
    <property type="match status" value="1"/>
</dbReference>
<feature type="domain" description="GST C-terminal" evidence="5">
    <location>
        <begin position="88"/>
        <end position="213"/>
    </location>
</feature>
<evidence type="ECO:0000313" key="7">
    <source>
        <dbReference type="Proteomes" id="UP001215280"/>
    </source>
</evidence>
<dbReference type="GO" id="GO:0043295">
    <property type="term" value="F:glutathione binding"/>
    <property type="evidence" value="ECO:0007669"/>
    <property type="project" value="TreeGrafter"/>
</dbReference>
<evidence type="ECO:0000256" key="2">
    <source>
        <dbReference type="ARBA" id="ARBA00022679"/>
    </source>
</evidence>
<dbReference type="InterPro" id="IPR004045">
    <property type="entry name" value="Glutathione_S-Trfase_N"/>
</dbReference>
<sequence>MAILRLVGFARSTSTRRVVTVLHELKIPFELIEVDFYNGEHKGPDFLKHQPFGQTPYIDDDGFILYDSRAICRYLAAKHPESGLIPTDLKSNALFEQAAAVEVTHFYPSASLAGFQLYQRSFGDPYDQAVLAEQLEILDKKLDAYDVILEKRYMAGDTFTLVDLFYLPYAPLVTLDESDIMTKRPNVARWYKELVARPSWLATASLEKIKTTTAY</sequence>
<keyword evidence="2" id="KW-0808">Transferase</keyword>
<dbReference type="PROSITE" id="PS50404">
    <property type="entry name" value="GST_NTER"/>
    <property type="match status" value="1"/>
</dbReference>